<dbReference type="InterPro" id="IPR036047">
    <property type="entry name" value="F-box-like_dom_sf"/>
</dbReference>
<keyword evidence="2" id="KW-1185">Reference proteome</keyword>
<reference evidence="3" key="1">
    <citation type="submission" date="2022-11" db="UniProtKB">
        <authorList>
            <consortium name="WormBaseParasite"/>
        </authorList>
    </citation>
    <scope>IDENTIFICATION</scope>
</reference>
<proteinExistence type="predicted"/>
<dbReference type="CDD" id="cd09917">
    <property type="entry name" value="F-box_SF"/>
    <property type="match status" value="1"/>
</dbReference>
<dbReference type="PROSITE" id="PS50181">
    <property type="entry name" value="FBOX"/>
    <property type="match status" value="1"/>
</dbReference>
<dbReference type="Gene3D" id="1.20.1280.50">
    <property type="match status" value="1"/>
</dbReference>
<feature type="domain" description="F-box" evidence="1">
    <location>
        <begin position="1"/>
        <end position="50"/>
    </location>
</feature>
<dbReference type="Pfam" id="PF12937">
    <property type="entry name" value="F-box-like"/>
    <property type="match status" value="1"/>
</dbReference>
<organism evidence="2 3">
    <name type="scientific">Meloidogyne floridensis</name>
    <dbReference type="NCBI Taxonomy" id="298350"/>
    <lineage>
        <taxon>Eukaryota</taxon>
        <taxon>Metazoa</taxon>
        <taxon>Ecdysozoa</taxon>
        <taxon>Nematoda</taxon>
        <taxon>Chromadorea</taxon>
        <taxon>Rhabditida</taxon>
        <taxon>Tylenchina</taxon>
        <taxon>Tylenchomorpha</taxon>
        <taxon>Tylenchoidea</taxon>
        <taxon>Meloidogynidae</taxon>
        <taxon>Meloidogyninae</taxon>
        <taxon>Meloidogyne</taxon>
    </lineage>
</organism>
<dbReference type="SMART" id="SM00256">
    <property type="entry name" value="FBOX"/>
    <property type="match status" value="1"/>
</dbReference>
<dbReference type="WBParaSite" id="scf7180000420376.g5219">
    <property type="protein sequence ID" value="scf7180000420376.g5219"/>
    <property type="gene ID" value="scf7180000420376.g5219"/>
</dbReference>
<protein>
    <submittedName>
        <fullName evidence="3">F-box domain-containing protein</fullName>
    </submittedName>
</protein>
<dbReference type="AlphaFoldDB" id="A0A915NUF8"/>
<sequence>MQSLPLELKLKVLKYLDYESLCSVNMVNRQFNAIINKYQEELPKKEFYSMELKPLSFLLATNTPKITAKISIKNNKLEKNWMGLLKNQRFNKFCLYISSTYEVYHMEPEFVRVLLILHPKQRTEKALWGVVNCCQRVGYGFTQKKSYYINIPFRLQTIEQVREAYYWLKQLSSCRFIHTGFDNFIFNPEMLKLIFGEDSELIQFYCKNAYLSLNEPKYNISALKFAADHLQKCGNLCLNVKGVNYTDVLKVLLNNEVEITKVNINCASSIFDRSSRMPDLIIQHALTSTDCSKMIGEIKFHSIKWALPALISKAKKIDEGESLSSKKYIEKRKQHYQRKLNERFKFVKYELINKHNPRIKFLLTLWFPVGSEHISVFKIKRMN</sequence>
<dbReference type="InterPro" id="IPR001810">
    <property type="entry name" value="F-box_dom"/>
</dbReference>
<dbReference type="SUPFAM" id="SSF81383">
    <property type="entry name" value="F-box domain"/>
    <property type="match status" value="1"/>
</dbReference>
<evidence type="ECO:0000259" key="1">
    <source>
        <dbReference type="PROSITE" id="PS50181"/>
    </source>
</evidence>
<evidence type="ECO:0000313" key="2">
    <source>
        <dbReference type="Proteomes" id="UP000887560"/>
    </source>
</evidence>
<dbReference type="Proteomes" id="UP000887560">
    <property type="component" value="Unplaced"/>
</dbReference>
<name>A0A915NUF8_9BILA</name>
<accession>A0A915NUF8</accession>
<evidence type="ECO:0000313" key="3">
    <source>
        <dbReference type="WBParaSite" id="scf7180000420376.g5219"/>
    </source>
</evidence>